<evidence type="ECO:0000256" key="4">
    <source>
        <dbReference type="ARBA" id="ARBA00022692"/>
    </source>
</evidence>
<feature type="transmembrane region" description="Helical" evidence="8">
    <location>
        <begin position="139"/>
        <end position="169"/>
    </location>
</feature>
<dbReference type="EMBL" id="CAJPUY010000007">
    <property type="protein sequence ID" value="CAG2140166.1"/>
    <property type="molecule type" value="Genomic_DNA"/>
</dbReference>
<feature type="transmembrane region" description="Helical" evidence="8">
    <location>
        <begin position="20"/>
        <end position="39"/>
    </location>
</feature>
<evidence type="ECO:0000256" key="3">
    <source>
        <dbReference type="ARBA" id="ARBA00022679"/>
    </source>
</evidence>
<dbReference type="Pfam" id="PF09594">
    <property type="entry name" value="GT87"/>
    <property type="match status" value="1"/>
</dbReference>
<evidence type="ECO:0000256" key="8">
    <source>
        <dbReference type="SAM" id="Phobius"/>
    </source>
</evidence>
<feature type="transmembrane region" description="Helical" evidence="8">
    <location>
        <begin position="297"/>
        <end position="316"/>
    </location>
</feature>
<keyword evidence="3" id="KW-0808">Transferase</keyword>
<dbReference type="GO" id="GO:0016758">
    <property type="term" value="F:hexosyltransferase activity"/>
    <property type="evidence" value="ECO:0007669"/>
    <property type="project" value="InterPro"/>
</dbReference>
<dbReference type="Proteomes" id="UP000672934">
    <property type="component" value="Unassembled WGS sequence"/>
</dbReference>
<evidence type="ECO:0000256" key="7">
    <source>
        <dbReference type="ARBA" id="ARBA00024033"/>
    </source>
</evidence>
<feature type="transmembrane region" description="Helical" evidence="8">
    <location>
        <begin position="360"/>
        <end position="381"/>
    </location>
</feature>
<evidence type="ECO:0000256" key="2">
    <source>
        <dbReference type="ARBA" id="ARBA00022475"/>
    </source>
</evidence>
<name>A0A916N402_9BURK</name>
<evidence type="ECO:0000256" key="1">
    <source>
        <dbReference type="ARBA" id="ARBA00004651"/>
    </source>
</evidence>
<proteinExistence type="inferred from homology"/>
<evidence type="ECO:0000256" key="6">
    <source>
        <dbReference type="ARBA" id="ARBA00023136"/>
    </source>
</evidence>
<feature type="transmembrane region" description="Helical" evidence="8">
    <location>
        <begin position="271"/>
        <end position="290"/>
    </location>
</feature>
<reference evidence="9" key="1">
    <citation type="submission" date="2021-03" db="EMBL/GenBank/DDBJ databases">
        <authorList>
            <person name="Peeters C."/>
        </authorList>
    </citation>
    <scope>NUCLEOTIDE SEQUENCE</scope>
    <source>
        <strain evidence="9">LMG 31506</strain>
    </source>
</reference>
<keyword evidence="6 8" id="KW-0472">Membrane</keyword>
<dbReference type="AlphaFoldDB" id="A0A916N402"/>
<evidence type="ECO:0000313" key="10">
    <source>
        <dbReference type="Proteomes" id="UP000672934"/>
    </source>
</evidence>
<dbReference type="InterPro" id="IPR018584">
    <property type="entry name" value="GT87"/>
</dbReference>
<protein>
    <recommendedName>
        <fullName evidence="11">DUF2029 domain-containing protein</fullName>
    </recommendedName>
</protein>
<keyword evidence="4 8" id="KW-0812">Transmembrane</keyword>
<sequence length="422" mass="45479">MSRPEHWLNRERLIAYSRIMLTLVLLGVVAWCFLAKGLLTAQGKPLGYDFITFWAASRMGLDGHPQDAYNVALIFQAETAAVPGIEVVFAWFYPPTFYLLILPLALLPYLVAYFAFLLPTLAAYVVVFRRIAQGREAMWCLAAFSGAWMNVVHGQNAFLTAALAAAALLCLERRPIVSGILIGLLAIKPHLAVLFPVALAASGAWATFFVAGATALLLITAGTAVLGTATLSAFLGSLPFVQNALETGALPWIKMPTIFAMLRLVNAPVPAAWLAQGIVACAAALAVWIVWRRSRELALRASALMTATFLVSPYAYDYDLAGLAFPIAWLAVDGIRRGWLRGEREVLLAAWLLPLPMAPLAAATSIQTGPIALVGLLLLILRRAALVREGRNATTEPGTEGSSACMPLRICASSNPPEANWR</sequence>
<evidence type="ECO:0000256" key="5">
    <source>
        <dbReference type="ARBA" id="ARBA00022989"/>
    </source>
</evidence>
<accession>A0A916N402</accession>
<gene>
    <name evidence="9" type="ORF">LMG31506_02206</name>
</gene>
<comment type="subcellular location">
    <subcellularLocation>
        <location evidence="1">Cell membrane</location>
        <topology evidence="1">Multi-pass membrane protein</topology>
    </subcellularLocation>
</comment>
<keyword evidence="5 8" id="KW-1133">Transmembrane helix</keyword>
<keyword evidence="10" id="KW-1185">Reference proteome</keyword>
<feature type="transmembrane region" description="Helical" evidence="8">
    <location>
        <begin position="175"/>
        <end position="201"/>
    </location>
</feature>
<feature type="transmembrane region" description="Helical" evidence="8">
    <location>
        <begin position="208"/>
        <end position="235"/>
    </location>
</feature>
<keyword evidence="2" id="KW-1003">Cell membrane</keyword>
<comment type="similarity">
    <text evidence="7">Belongs to the glycosyltransferase 87 family.</text>
</comment>
<evidence type="ECO:0000313" key="9">
    <source>
        <dbReference type="EMBL" id="CAG2140166.1"/>
    </source>
</evidence>
<organism evidence="9 10">
    <name type="scientific">Cupriavidus yeoncheonensis</name>
    <dbReference type="NCBI Taxonomy" id="1462994"/>
    <lineage>
        <taxon>Bacteria</taxon>
        <taxon>Pseudomonadati</taxon>
        <taxon>Pseudomonadota</taxon>
        <taxon>Betaproteobacteria</taxon>
        <taxon>Burkholderiales</taxon>
        <taxon>Burkholderiaceae</taxon>
        <taxon>Cupriavidus</taxon>
    </lineage>
</organism>
<evidence type="ECO:0008006" key="11">
    <source>
        <dbReference type="Google" id="ProtNLM"/>
    </source>
</evidence>
<feature type="transmembrane region" description="Helical" evidence="8">
    <location>
        <begin position="97"/>
        <end position="127"/>
    </location>
</feature>
<comment type="caution">
    <text evidence="9">The sequence shown here is derived from an EMBL/GenBank/DDBJ whole genome shotgun (WGS) entry which is preliminary data.</text>
</comment>
<dbReference type="RefSeq" id="WP_211947191.1">
    <property type="nucleotide sequence ID" value="NZ_CAJPUY010000007.1"/>
</dbReference>
<dbReference type="GO" id="GO:0005886">
    <property type="term" value="C:plasma membrane"/>
    <property type="evidence" value="ECO:0007669"/>
    <property type="project" value="UniProtKB-SubCell"/>
</dbReference>